<keyword evidence="1" id="KW-0812">Transmembrane</keyword>
<accession>A0ABW0P595</accession>
<dbReference type="RefSeq" id="WP_377817527.1">
    <property type="nucleotide sequence ID" value="NZ_JBHSLU010000064.1"/>
</dbReference>
<keyword evidence="3" id="KW-1185">Reference proteome</keyword>
<feature type="transmembrane region" description="Helical" evidence="1">
    <location>
        <begin position="12"/>
        <end position="36"/>
    </location>
</feature>
<keyword evidence="1" id="KW-0472">Membrane</keyword>
<proteinExistence type="predicted"/>
<protein>
    <submittedName>
        <fullName evidence="2">Uncharacterized protein</fullName>
    </submittedName>
</protein>
<dbReference type="EMBL" id="JBHSLU010000064">
    <property type="protein sequence ID" value="MFC5507615.1"/>
    <property type="molecule type" value="Genomic_DNA"/>
</dbReference>
<dbReference type="Proteomes" id="UP001596060">
    <property type="component" value="Unassembled WGS sequence"/>
</dbReference>
<reference evidence="3" key="1">
    <citation type="journal article" date="2019" name="Int. J. Syst. Evol. Microbiol.">
        <title>The Global Catalogue of Microorganisms (GCM) 10K type strain sequencing project: providing services to taxonomists for standard genome sequencing and annotation.</title>
        <authorList>
            <consortium name="The Broad Institute Genomics Platform"/>
            <consortium name="The Broad Institute Genome Sequencing Center for Infectious Disease"/>
            <person name="Wu L."/>
            <person name="Ma J."/>
        </authorList>
    </citation>
    <scope>NUCLEOTIDE SEQUENCE [LARGE SCALE GENOMIC DNA]</scope>
    <source>
        <strain evidence="3">CCUG 43117</strain>
    </source>
</reference>
<evidence type="ECO:0000256" key="1">
    <source>
        <dbReference type="SAM" id="Phobius"/>
    </source>
</evidence>
<evidence type="ECO:0000313" key="2">
    <source>
        <dbReference type="EMBL" id="MFC5507615.1"/>
    </source>
</evidence>
<comment type="caution">
    <text evidence="2">The sequence shown here is derived from an EMBL/GenBank/DDBJ whole genome shotgun (WGS) entry which is preliminary data.</text>
</comment>
<sequence length="42" mass="4495">MMGMTEGAGMGWMMGGVALIWLLVALLLVLGIAALVKYLRSR</sequence>
<name>A0ABW0P595_9HYPH</name>
<organism evidence="2 3">
    <name type="scientific">Bosea massiliensis</name>
    <dbReference type="NCBI Taxonomy" id="151419"/>
    <lineage>
        <taxon>Bacteria</taxon>
        <taxon>Pseudomonadati</taxon>
        <taxon>Pseudomonadota</taxon>
        <taxon>Alphaproteobacteria</taxon>
        <taxon>Hyphomicrobiales</taxon>
        <taxon>Boseaceae</taxon>
        <taxon>Bosea</taxon>
    </lineage>
</organism>
<gene>
    <name evidence="2" type="ORF">ACFPN9_20435</name>
</gene>
<keyword evidence="1" id="KW-1133">Transmembrane helix</keyword>
<evidence type="ECO:0000313" key="3">
    <source>
        <dbReference type="Proteomes" id="UP001596060"/>
    </source>
</evidence>